<evidence type="ECO:0000256" key="1">
    <source>
        <dbReference type="SAM" id="MobiDB-lite"/>
    </source>
</evidence>
<name>A0A921YVB3_MANSE</name>
<keyword evidence="3" id="KW-1185">Reference proteome</keyword>
<feature type="compositionally biased region" description="Polar residues" evidence="1">
    <location>
        <begin position="71"/>
        <end position="86"/>
    </location>
</feature>
<gene>
    <name evidence="2" type="ORF">O3G_MSEX004391</name>
</gene>
<accession>A0A921YVB3</accession>
<sequence>MAISMKAQVGACGACSAVRSAPSGPTEAKALMRPSDIHGASGTSATSATRAANDIPPAPKVGNFSVEFRKSQMTPCPQTKNTNKTANTHDRKNFNKHNVSFTNFHDEHF</sequence>
<dbReference type="AlphaFoldDB" id="A0A921YVB3"/>
<organism evidence="2 3">
    <name type="scientific">Manduca sexta</name>
    <name type="common">Tobacco hawkmoth</name>
    <name type="synonym">Tobacco hornworm</name>
    <dbReference type="NCBI Taxonomy" id="7130"/>
    <lineage>
        <taxon>Eukaryota</taxon>
        <taxon>Metazoa</taxon>
        <taxon>Ecdysozoa</taxon>
        <taxon>Arthropoda</taxon>
        <taxon>Hexapoda</taxon>
        <taxon>Insecta</taxon>
        <taxon>Pterygota</taxon>
        <taxon>Neoptera</taxon>
        <taxon>Endopterygota</taxon>
        <taxon>Lepidoptera</taxon>
        <taxon>Glossata</taxon>
        <taxon>Ditrysia</taxon>
        <taxon>Bombycoidea</taxon>
        <taxon>Sphingidae</taxon>
        <taxon>Sphinginae</taxon>
        <taxon>Sphingini</taxon>
        <taxon>Manduca</taxon>
    </lineage>
</organism>
<evidence type="ECO:0000313" key="2">
    <source>
        <dbReference type="EMBL" id="KAG6446339.1"/>
    </source>
</evidence>
<feature type="compositionally biased region" description="Low complexity" evidence="1">
    <location>
        <begin position="39"/>
        <end position="52"/>
    </location>
</feature>
<evidence type="ECO:0000313" key="3">
    <source>
        <dbReference type="Proteomes" id="UP000791440"/>
    </source>
</evidence>
<feature type="region of interest" description="Disordered" evidence="1">
    <location>
        <begin position="1"/>
        <end position="109"/>
    </location>
</feature>
<protein>
    <submittedName>
        <fullName evidence="2">Uncharacterized protein</fullName>
    </submittedName>
</protein>
<dbReference type="Proteomes" id="UP000791440">
    <property type="component" value="Unassembled WGS sequence"/>
</dbReference>
<comment type="caution">
    <text evidence="2">The sequence shown here is derived from an EMBL/GenBank/DDBJ whole genome shotgun (WGS) entry which is preliminary data.</text>
</comment>
<reference evidence="2" key="2">
    <citation type="submission" date="2020-12" db="EMBL/GenBank/DDBJ databases">
        <authorList>
            <person name="Kanost M."/>
        </authorList>
    </citation>
    <scope>NUCLEOTIDE SEQUENCE</scope>
</reference>
<proteinExistence type="predicted"/>
<dbReference type="EMBL" id="JH668331">
    <property type="protein sequence ID" value="KAG6446339.1"/>
    <property type="molecule type" value="Genomic_DNA"/>
</dbReference>
<reference evidence="2" key="1">
    <citation type="journal article" date="2016" name="Insect Biochem. Mol. Biol.">
        <title>Multifaceted biological insights from a draft genome sequence of the tobacco hornworm moth, Manduca sexta.</title>
        <authorList>
            <person name="Kanost M.R."/>
            <person name="Arrese E.L."/>
            <person name="Cao X."/>
            <person name="Chen Y.R."/>
            <person name="Chellapilla S."/>
            <person name="Goldsmith M.R."/>
            <person name="Grosse-Wilde E."/>
            <person name="Heckel D.G."/>
            <person name="Herndon N."/>
            <person name="Jiang H."/>
            <person name="Papanicolaou A."/>
            <person name="Qu J."/>
            <person name="Soulages J.L."/>
            <person name="Vogel H."/>
            <person name="Walters J."/>
            <person name="Waterhouse R.M."/>
            <person name="Ahn S.J."/>
            <person name="Almeida F.C."/>
            <person name="An C."/>
            <person name="Aqrawi P."/>
            <person name="Bretschneider A."/>
            <person name="Bryant W.B."/>
            <person name="Bucks S."/>
            <person name="Chao H."/>
            <person name="Chevignon G."/>
            <person name="Christen J.M."/>
            <person name="Clarke D.F."/>
            <person name="Dittmer N.T."/>
            <person name="Ferguson L.C.F."/>
            <person name="Garavelou S."/>
            <person name="Gordon K.H.J."/>
            <person name="Gunaratna R.T."/>
            <person name="Han Y."/>
            <person name="Hauser F."/>
            <person name="He Y."/>
            <person name="Heidel-Fischer H."/>
            <person name="Hirsh A."/>
            <person name="Hu Y."/>
            <person name="Jiang H."/>
            <person name="Kalra D."/>
            <person name="Klinner C."/>
            <person name="Konig C."/>
            <person name="Kovar C."/>
            <person name="Kroll A.R."/>
            <person name="Kuwar S.S."/>
            <person name="Lee S.L."/>
            <person name="Lehman R."/>
            <person name="Li K."/>
            <person name="Li Z."/>
            <person name="Liang H."/>
            <person name="Lovelace S."/>
            <person name="Lu Z."/>
            <person name="Mansfield J.H."/>
            <person name="McCulloch K.J."/>
            <person name="Mathew T."/>
            <person name="Morton B."/>
            <person name="Muzny D.M."/>
            <person name="Neunemann D."/>
            <person name="Ongeri F."/>
            <person name="Pauchet Y."/>
            <person name="Pu L.L."/>
            <person name="Pyrousis I."/>
            <person name="Rao X.J."/>
            <person name="Redding A."/>
            <person name="Roesel C."/>
            <person name="Sanchez-Gracia A."/>
            <person name="Schaack S."/>
            <person name="Shukla A."/>
            <person name="Tetreau G."/>
            <person name="Wang Y."/>
            <person name="Xiong G.H."/>
            <person name="Traut W."/>
            <person name="Walsh T.K."/>
            <person name="Worley K.C."/>
            <person name="Wu D."/>
            <person name="Wu W."/>
            <person name="Wu Y.Q."/>
            <person name="Zhang X."/>
            <person name="Zou Z."/>
            <person name="Zucker H."/>
            <person name="Briscoe A.D."/>
            <person name="Burmester T."/>
            <person name="Clem R.J."/>
            <person name="Feyereisen R."/>
            <person name="Grimmelikhuijzen C.J.P."/>
            <person name="Hamodrakas S.J."/>
            <person name="Hansson B.S."/>
            <person name="Huguet E."/>
            <person name="Jermiin L.S."/>
            <person name="Lan Q."/>
            <person name="Lehman H.K."/>
            <person name="Lorenzen M."/>
            <person name="Merzendorfer H."/>
            <person name="Michalopoulos I."/>
            <person name="Morton D.B."/>
            <person name="Muthukrishnan S."/>
            <person name="Oakeshott J.G."/>
            <person name="Palmer W."/>
            <person name="Park Y."/>
            <person name="Passarelli A.L."/>
            <person name="Rozas J."/>
            <person name="Schwartz L.M."/>
            <person name="Smith W."/>
            <person name="Southgate A."/>
            <person name="Vilcinskas A."/>
            <person name="Vogt R."/>
            <person name="Wang P."/>
            <person name="Werren J."/>
            <person name="Yu X.Q."/>
            <person name="Zhou J.J."/>
            <person name="Brown S.J."/>
            <person name="Scherer S.E."/>
            <person name="Richards S."/>
            <person name="Blissard G.W."/>
        </authorList>
    </citation>
    <scope>NUCLEOTIDE SEQUENCE</scope>
</reference>